<evidence type="ECO:0000313" key="5">
    <source>
        <dbReference type="Proteomes" id="UP001277761"/>
    </source>
</evidence>
<keyword evidence="5" id="KW-1185">Reference proteome</keyword>
<dbReference type="InterPro" id="IPR046342">
    <property type="entry name" value="CBS_dom_sf"/>
</dbReference>
<feature type="domain" description="CBS" evidence="3">
    <location>
        <begin position="1"/>
        <end position="57"/>
    </location>
</feature>
<dbReference type="PROSITE" id="PS51371">
    <property type="entry name" value="CBS"/>
    <property type="match status" value="2"/>
</dbReference>
<dbReference type="Pfam" id="PF00571">
    <property type="entry name" value="CBS"/>
    <property type="match status" value="2"/>
</dbReference>
<dbReference type="PANTHER" id="PTHR43080">
    <property type="entry name" value="CBS DOMAIN-CONTAINING PROTEIN CBSX3, MITOCHONDRIAL"/>
    <property type="match status" value="1"/>
</dbReference>
<proteinExistence type="predicted"/>
<evidence type="ECO:0000256" key="2">
    <source>
        <dbReference type="PROSITE-ProRule" id="PRU00703"/>
    </source>
</evidence>
<dbReference type="SMART" id="SM00116">
    <property type="entry name" value="CBS"/>
    <property type="match status" value="2"/>
</dbReference>
<name>A0ABU4VGF8_9ACTN</name>
<reference evidence="4 5" key="1">
    <citation type="submission" date="2023-11" db="EMBL/GenBank/DDBJ databases">
        <authorList>
            <person name="Xu M."/>
            <person name="Jiang T."/>
        </authorList>
    </citation>
    <scope>NUCLEOTIDE SEQUENCE [LARGE SCALE GENOMIC DNA]</scope>
    <source>
        <strain evidence="4 5">SD</strain>
    </source>
</reference>
<dbReference type="InterPro" id="IPR051257">
    <property type="entry name" value="Diverse_CBS-Domain"/>
</dbReference>
<dbReference type="PANTHER" id="PTHR43080:SF2">
    <property type="entry name" value="CBS DOMAIN-CONTAINING PROTEIN"/>
    <property type="match status" value="1"/>
</dbReference>
<gene>
    <name evidence="4" type="ORF">SK069_04675</name>
</gene>
<dbReference type="Gene3D" id="3.10.580.10">
    <property type="entry name" value="CBS-domain"/>
    <property type="match status" value="1"/>
</dbReference>
<accession>A0ABU4VGF8</accession>
<evidence type="ECO:0000259" key="3">
    <source>
        <dbReference type="PROSITE" id="PS51371"/>
    </source>
</evidence>
<comment type="caution">
    <text evidence="4">The sequence shown here is derived from an EMBL/GenBank/DDBJ whole genome shotgun (WGS) entry which is preliminary data.</text>
</comment>
<dbReference type="SUPFAM" id="SSF54631">
    <property type="entry name" value="CBS-domain pair"/>
    <property type="match status" value="1"/>
</dbReference>
<evidence type="ECO:0000256" key="1">
    <source>
        <dbReference type="ARBA" id="ARBA00023122"/>
    </source>
</evidence>
<feature type="domain" description="CBS" evidence="3">
    <location>
        <begin position="66"/>
        <end position="122"/>
    </location>
</feature>
<sequence>MTTTILEVGPAHTLRQAASQMAARKVGSAVVRDPDGNGHAIVTERDVLLAVAQGLDLDAVHVGDHVASSVVYASPEWSLDDAADAMARGRFRHLMVVDGPDVVGVVSVRDVIHAWAQERTGEARRGRDAGPSAVGTA</sequence>
<dbReference type="Proteomes" id="UP001277761">
    <property type="component" value="Unassembled WGS sequence"/>
</dbReference>
<dbReference type="InterPro" id="IPR000644">
    <property type="entry name" value="CBS_dom"/>
</dbReference>
<evidence type="ECO:0000313" key="4">
    <source>
        <dbReference type="EMBL" id="MDX8150878.1"/>
    </source>
</evidence>
<organism evidence="4 5">
    <name type="scientific">Patulibacter brassicae</name>
    <dbReference type="NCBI Taxonomy" id="1705717"/>
    <lineage>
        <taxon>Bacteria</taxon>
        <taxon>Bacillati</taxon>
        <taxon>Actinomycetota</taxon>
        <taxon>Thermoleophilia</taxon>
        <taxon>Solirubrobacterales</taxon>
        <taxon>Patulibacteraceae</taxon>
        <taxon>Patulibacter</taxon>
    </lineage>
</organism>
<keyword evidence="1 2" id="KW-0129">CBS domain</keyword>
<dbReference type="EMBL" id="JAXAVX010000001">
    <property type="protein sequence ID" value="MDX8150878.1"/>
    <property type="molecule type" value="Genomic_DNA"/>
</dbReference>
<protein>
    <submittedName>
        <fullName evidence="4">CBS domain-containing protein</fullName>
    </submittedName>
</protein>